<organism evidence="1 2">
    <name type="scientific">Puccinia striiformis f. sp. tritici PST-78</name>
    <dbReference type="NCBI Taxonomy" id="1165861"/>
    <lineage>
        <taxon>Eukaryota</taxon>
        <taxon>Fungi</taxon>
        <taxon>Dikarya</taxon>
        <taxon>Basidiomycota</taxon>
        <taxon>Pucciniomycotina</taxon>
        <taxon>Pucciniomycetes</taxon>
        <taxon>Pucciniales</taxon>
        <taxon>Pucciniaceae</taxon>
        <taxon>Puccinia</taxon>
    </lineage>
</organism>
<dbReference type="EMBL" id="AJIL01000021">
    <property type="protein sequence ID" value="KNF02689.1"/>
    <property type="molecule type" value="Genomic_DNA"/>
</dbReference>
<proteinExistence type="predicted"/>
<reference evidence="2" key="1">
    <citation type="submission" date="2014-03" db="EMBL/GenBank/DDBJ databases">
        <title>The Genome Sequence of Puccinia striiformis f. sp. tritici PST-78.</title>
        <authorList>
            <consortium name="The Broad Institute Genome Sequencing Platform"/>
            <person name="Cuomo C."/>
            <person name="Hulbert S."/>
            <person name="Chen X."/>
            <person name="Walker B."/>
            <person name="Young S.K."/>
            <person name="Zeng Q."/>
            <person name="Gargeya S."/>
            <person name="Fitzgerald M."/>
            <person name="Haas B."/>
            <person name="Abouelleil A."/>
            <person name="Alvarado L."/>
            <person name="Arachchi H.M."/>
            <person name="Berlin A.M."/>
            <person name="Chapman S.B."/>
            <person name="Goldberg J."/>
            <person name="Griggs A."/>
            <person name="Gujja S."/>
            <person name="Hansen M."/>
            <person name="Howarth C."/>
            <person name="Imamovic A."/>
            <person name="Larimer J."/>
            <person name="McCowan C."/>
            <person name="Montmayeur A."/>
            <person name="Murphy C."/>
            <person name="Neiman D."/>
            <person name="Pearson M."/>
            <person name="Priest M."/>
            <person name="Roberts A."/>
            <person name="Saif S."/>
            <person name="Shea T."/>
            <person name="Sisk P."/>
            <person name="Sykes S."/>
            <person name="Wortman J."/>
            <person name="Nusbaum C."/>
            <person name="Birren B."/>
        </authorList>
    </citation>
    <scope>NUCLEOTIDE SEQUENCE [LARGE SCALE GENOMIC DNA]</scope>
    <source>
        <strain evidence="2">race PST-78</strain>
    </source>
</reference>
<name>A0A0L0VTS8_9BASI</name>
<evidence type="ECO:0000313" key="2">
    <source>
        <dbReference type="Proteomes" id="UP000054564"/>
    </source>
</evidence>
<comment type="caution">
    <text evidence="1">The sequence shown here is derived from an EMBL/GenBank/DDBJ whole genome shotgun (WGS) entry which is preliminary data.</text>
</comment>
<accession>A0A0L0VTS8</accession>
<sequence length="119" mass="13262">MMTNSPQTSYFSFPSYESHFINEIQVEQATPVTPTPFYMSLQPLVDISTEAHPIIQRDSYREAESQLLQVLAAASLASISQQSALIYQGPESSLSCANSIISTRAPSLIESIKSWWRFA</sequence>
<evidence type="ECO:0000313" key="1">
    <source>
        <dbReference type="EMBL" id="KNF02689.1"/>
    </source>
</evidence>
<dbReference type="AlphaFoldDB" id="A0A0L0VTS8"/>
<gene>
    <name evidence="1" type="ORF">PSTG_03975</name>
</gene>
<dbReference type="OrthoDB" id="2503842at2759"/>
<protein>
    <submittedName>
        <fullName evidence="1">Uncharacterized protein</fullName>
    </submittedName>
</protein>
<dbReference type="Proteomes" id="UP000054564">
    <property type="component" value="Unassembled WGS sequence"/>
</dbReference>
<keyword evidence="2" id="KW-1185">Reference proteome</keyword>